<name>A0A7K4C4N3_9EURY</name>
<dbReference type="RefSeq" id="WP_074175718.1">
    <property type="nucleotide sequence ID" value="NZ_DAIMMY010000009.1"/>
</dbReference>
<dbReference type="EMBL" id="JABMJE010000007">
    <property type="protein sequence ID" value="NQS77278.1"/>
    <property type="molecule type" value="Genomic_DNA"/>
</dbReference>
<evidence type="ECO:0000313" key="2">
    <source>
        <dbReference type="Proteomes" id="UP000737555"/>
    </source>
</evidence>
<accession>A0A7K4C4N3</accession>
<gene>
    <name evidence="1" type="ORF">HQQ74_00945</name>
</gene>
<sequence length="285" mass="30846">MTRSITLLALGLILAALVCSIPAGAVVTPLPGQGNQMEILFGVHPNAKTNETITAFIAEHGEIWWHESTYNHTHEYVYIVPANDCEEQLVYLNRIRADEHGGEQSIGQIWIIGCDEALPLAAELTFPKIFAKYPALSDDGGVRSYVENQSPGRYEEFKTGPSRAQVCFINDTGVFTEYIVDLSGGEIISTTYVSEEDLPVNKSAATAQAFSGKPPDARVENIVLRAYDDTIVWEVTVRAGSKADVVQVPADPASGHPPWTATPGFGAVVAVCGIGMGIVLCRKRR</sequence>
<protein>
    <submittedName>
        <fullName evidence="1">Uncharacterized protein</fullName>
    </submittedName>
</protein>
<comment type="caution">
    <text evidence="1">The sequence shown here is derived from an EMBL/GenBank/DDBJ whole genome shotgun (WGS) entry which is preliminary data.</text>
</comment>
<evidence type="ECO:0000313" key="1">
    <source>
        <dbReference type="EMBL" id="NQS77278.1"/>
    </source>
</evidence>
<reference evidence="1" key="1">
    <citation type="submission" date="2020-05" db="EMBL/GenBank/DDBJ databases">
        <title>The first insight into the ecology of ammonia-tolerant syntrophic propionate oxidizing bacteria.</title>
        <authorList>
            <person name="Singh A."/>
            <person name="Schnurer A."/>
            <person name="Westerholm M."/>
        </authorList>
    </citation>
    <scope>NUCLEOTIDE SEQUENCE</scope>
    <source>
        <strain evidence="1">MAG54</strain>
    </source>
</reference>
<dbReference type="Proteomes" id="UP000737555">
    <property type="component" value="Unassembled WGS sequence"/>
</dbReference>
<dbReference type="AlphaFoldDB" id="A0A7K4C4N3"/>
<organism evidence="1 2">
    <name type="scientific">Methanoculleus bourgensis</name>
    <dbReference type="NCBI Taxonomy" id="83986"/>
    <lineage>
        <taxon>Archaea</taxon>
        <taxon>Methanobacteriati</taxon>
        <taxon>Methanobacteriota</taxon>
        <taxon>Stenosarchaea group</taxon>
        <taxon>Methanomicrobia</taxon>
        <taxon>Methanomicrobiales</taxon>
        <taxon>Methanomicrobiaceae</taxon>
        <taxon>Methanoculleus</taxon>
    </lineage>
</organism>
<proteinExistence type="predicted"/>